<feature type="non-terminal residue" evidence="17">
    <location>
        <position position="147"/>
    </location>
</feature>
<keyword evidence="12" id="KW-0347">Helicase</keyword>
<evidence type="ECO:0000256" key="5">
    <source>
        <dbReference type="ARBA" id="ARBA00022695"/>
    </source>
</evidence>
<dbReference type="GO" id="GO:0016779">
    <property type="term" value="F:nucleotidyltransferase activity"/>
    <property type="evidence" value="ECO:0007669"/>
    <property type="project" value="UniProtKB-KW"/>
</dbReference>
<feature type="non-terminal residue" evidence="17">
    <location>
        <position position="1"/>
    </location>
</feature>
<dbReference type="GO" id="GO:0046872">
    <property type="term" value="F:metal ion binding"/>
    <property type="evidence" value="ECO:0007669"/>
    <property type="project" value="UniProtKB-KW"/>
</dbReference>
<dbReference type="GO" id="GO:0006260">
    <property type="term" value="P:DNA replication"/>
    <property type="evidence" value="ECO:0007669"/>
    <property type="project" value="UniProtKB-KW"/>
</dbReference>
<evidence type="ECO:0000256" key="2">
    <source>
        <dbReference type="ARBA" id="ARBA00004147"/>
    </source>
</evidence>
<dbReference type="GO" id="GO:0042025">
    <property type="term" value="C:host cell nucleus"/>
    <property type="evidence" value="ECO:0007669"/>
    <property type="project" value="UniProtKB-SubCell"/>
</dbReference>
<evidence type="ECO:0000256" key="10">
    <source>
        <dbReference type="ARBA" id="ARBA00022759"/>
    </source>
</evidence>
<dbReference type="EMBL" id="JF938119">
    <property type="protein sequence ID" value="AEL87830.1"/>
    <property type="molecule type" value="Genomic_DNA"/>
</dbReference>
<evidence type="ECO:0000256" key="14">
    <source>
        <dbReference type="ARBA" id="ARBA00023124"/>
    </source>
</evidence>
<keyword evidence="11" id="KW-0378">Hydrolase</keyword>
<evidence type="ECO:0000259" key="16">
    <source>
        <dbReference type="PROSITE" id="PS52020"/>
    </source>
</evidence>
<keyword evidence="9" id="KW-0547">Nucleotide-binding</keyword>
<dbReference type="GO" id="GO:0004519">
    <property type="term" value="F:endonuclease activity"/>
    <property type="evidence" value="ECO:0007669"/>
    <property type="project" value="UniProtKB-KW"/>
</dbReference>
<evidence type="ECO:0000256" key="11">
    <source>
        <dbReference type="ARBA" id="ARBA00022801"/>
    </source>
</evidence>
<keyword evidence="7" id="KW-0540">Nuclease</keyword>
<dbReference type="GO" id="GO:0005524">
    <property type="term" value="F:ATP binding"/>
    <property type="evidence" value="ECO:0007669"/>
    <property type="project" value="UniProtKB-KW"/>
</dbReference>
<keyword evidence="14" id="KW-0190">Covalent protein-DNA linkage</keyword>
<keyword evidence="8" id="KW-0479">Metal-binding</keyword>
<proteinExistence type="predicted"/>
<dbReference type="Gene3D" id="3.40.1310.20">
    <property type="match status" value="1"/>
</dbReference>
<evidence type="ECO:0000256" key="7">
    <source>
        <dbReference type="ARBA" id="ARBA00022722"/>
    </source>
</evidence>
<keyword evidence="6" id="KW-0235">DNA replication</keyword>
<dbReference type="GO" id="GO:0003677">
    <property type="term" value="F:DNA binding"/>
    <property type="evidence" value="ECO:0007669"/>
    <property type="project" value="UniProtKB-KW"/>
</dbReference>
<evidence type="ECO:0000256" key="8">
    <source>
        <dbReference type="ARBA" id="ARBA00022723"/>
    </source>
</evidence>
<keyword evidence="10" id="KW-0255">Endonuclease</keyword>
<sequence>PWEDAWIEKTRLLLGGRAHVEAMKGTFKQNVDYCSKDGKYTFRGEEPKTKAEAAHDSHKTYRHVIQLAERSEIDQIKDLYPGMYVRYRRTIEAISDEATGVTSDLQVIENEWHFGPSGTGKSRGLRVSYPDAYRKNANKWWDGYEQQ</sequence>
<comment type="subcellular location">
    <subcellularLocation>
        <location evidence="2">Host nucleus</location>
    </subcellularLocation>
</comment>
<keyword evidence="4" id="KW-0808">Transferase</keyword>
<organism evidence="17">
    <name type="scientific">Bat circovirus ZS/China/2011</name>
    <dbReference type="NCBI Taxonomy" id="1072162"/>
    <lineage>
        <taxon>Viruses</taxon>
        <taxon>Monodnaviria</taxon>
        <taxon>Shotokuvirae</taxon>
        <taxon>Cressdnaviricota</taxon>
        <taxon>Arfiviricetes</taxon>
        <taxon>Cirlivirales</taxon>
        <taxon>Circoviridae</taxon>
        <taxon>Cyclovirus</taxon>
        <taxon>Cyclovirus vazka</taxon>
        <taxon>Dragonfly associated cyclovirus 4</taxon>
    </lineage>
</organism>
<keyword evidence="15" id="KW-0238">DNA-binding</keyword>
<accession>G1D7K6</accession>
<dbReference type="InterPro" id="IPR049912">
    <property type="entry name" value="CRESS_DNA_REP"/>
</dbReference>
<gene>
    <name evidence="17" type="primary">rep</name>
</gene>
<evidence type="ECO:0000256" key="12">
    <source>
        <dbReference type="ARBA" id="ARBA00022806"/>
    </source>
</evidence>
<dbReference type="PROSITE" id="PS52020">
    <property type="entry name" value="CRESS_DNA_REP"/>
    <property type="match status" value="1"/>
</dbReference>
<keyword evidence="3" id="KW-1048">Host nucleus</keyword>
<evidence type="ECO:0000256" key="9">
    <source>
        <dbReference type="ARBA" id="ARBA00022741"/>
    </source>
</evidence>
<dbReference type="GO" id="GO:0004386">
    <property type="term" value="F:helicase activity"/>
    <property type="evidence" value="ECO:0007669"/>
    <property type="project" value="UniProtKB-KW"/>
</dbReference>
<keyword evidence="5" id="KW-0548">Nucleotidyltransferase</keyword>
<evidence type="ECO:0000256" key="4">
    <source>
        <dbReference type="ARBA" id="ARBA00022679"/>
    </source>
</evidence>
<name>G1D7K6_9CIRC</name>
<dbReference type="GO" id="GO:0016787">
    <property type="term" value="F:hydrolase activity"/>
    <property type="evidence" value="ECO:0007669"/>
    <property type="project" value="UniProtKB-KW"/>
</dbReference>
<evidence type="ECO:0000256" key="1">
    <source>
        <dbReference type="ARBA" id="ARBA00001946"/>
    </source>
</evidence>
<evidence type="ECO:0000256" key="6">
    <source>
        <dbReference type="ARBA" id="ARBA00022705"/>
    </source>
</evidence>
<evidence type="ECO:0000256" key="13">
    <source>
        <dbReference type="ARBA" id="ARBA00022840"/>
    </source>
</evidence>
<evidence type="ECO:0000313" key="17">
    <source>
        <dbReference type="EMBL" id="AEL87830.1"/>
    </source>
</evidence>
<evidence type="ECO:0000256" key="15">
    <source>
        <dbReference type="ARBA" id="ARBA00023125"/>
    </source>
</evidence>
<reference evidence="17" key="1">
    <citation type="submission" date="2011-05" db="EMBL/GenBank/DDBJ databases">
        <title>Genetic diversity of novel circular ssDNA viruses in bats in China.</title>
        <authorList>
            <person name="Ge X."/>
            <person name="Li J."/>
            <person name="Cheng P."/>
            <person name="Wu L."/>
            <person name="Yang X."/>
            <person name="Wu Y."/>
            <person name="Zhang Y."/>
            <person name="Shi Z."/>
        </authorList>
    </citation>
    <scope>NUCLEOTIDE SEQUENCE</scope>
    <source>
        <strain evidence="17">2226-HN-Mis</strain>
    </source>
</reference>
<comment type="cofactor">
    <cofactor evidence="1">
        <name>Mg(2+)</name>
        <dbReference type="ChEBI" id="CHEBI:18420"/>
    </cofactor>
</comment>
<feature type="domain" description="CRESS-DNA virus Rep endonuclease" evidence="16">
    <location>
        <begin position="1"/>
        <end position="46"/>
    </location>
</feature>
<evidence type="ECO:0000256" key="3">
    <source>
        <dbReference type="ARBA" id="ARBA00022562"/>
    </source>
</evidence>
<protein>
    <submittedName>
        <fullName evidence="17">Putative replication-associated protein</fullName>
    </submittedName>
</protein>
<keyword evidence="13" id="KW-0067">ATP-binding</keyword>